<dbReference type="GO" id="GO:0003677">
    <property type="term" value="F:DNA binding"/>
    <property type="evidence" value="ECO:0007669"/>
    <property type="project" value="InterPro"/>
</dbReference>
<dbReference type="InterPro" id="IPR001387">
    <property type="entry name" value="Cro/C1-type_HTH"/>
</dbReference>
<proteinExistence type="predicted"/>
<dbReference type="RefSeq" id="WP_137006530.1">
    <property type="nucleotide sequence ID" value="NZ_CP039925.1"/>
</dbReference>
<name>A0A4D7Z342_AGRTU</name>
<protein>
    <submittedName>
        <fullName evidence="2">Helix-turn-helix transcriptional regulator</fullName>
    </submittedName>
</protein>
<organism evidence="2 3">
    <name type="scientific">Agrobacterium tumefaciens</name>
    <dbReference type="NCBI Taxonomy" id="358"/>
    <lineage>
        <taxon>Bacteria</taxon>
        <taxon>Pseudomonadati</taxon>
        <taxon>Pseudomonadota</taxon>
        <taxon>Alphaproteobacteria</taxon>
        <taxon>Hyphomicrobiales</taxon>
        <taxon>Rhizobiaceae</taxon>
        <taxon>Rhizobium/Agrobacterium group</taxon>
        <taxon>Agrobacterium</taxon>
        <taxon>Agrobacterium tumefaciens complex</taxon>
    </lineage>
</organism>
<evidence type="ECO:0000313" key="2">
    <source>
        <dbReference type="EMBL" id="QCL98282.1"/>
    </source>
</evidence>
<reference evidence="2 3" key="1">
    <citation type="submission" date="2019-04" db="EMBL/GenBank/DDBJ databases">
        <title>Complete genome sequence of Agrobacterium tumefaciens CFBP7129.</title>
        <authorList>
            <person name="Haryono M."/>
            <person name="Lin Y.-C."/>
            <person name="Lai E.-M."/>
            <person name="Kuo C.-H."/>
        </authorList>
    </citation>
    <scope>NUCLEOTIDE SEQUENCE [LARGE SCALE GENOMIC DNA]</scope>
    <source>
        <strain evidence="2 3">CFBP7129</strain>
        <plasmid evidence="3">patcfbp7129b</plasmid>
    </source>
</reference>
<dbReference type="PROSITE" id="PS50943">
    <property type="entry name" value="HTH_CROC1"/>
    <property type="match status" value="1"/>
</dbReference>
<evidence type="ECO:0000259" key="1">
    <source>
        <dbReference type="PROSITE" id="PS50943"/>
    </source>
</evidence>
<accession>A0A4D7Z342</accession>
<dbReference type="InterPro" id="IPR052345">
    <property type="entry name" value="Rad_response_metalloprotease"/>
</dbReference>
<dbReference type="PANTHER" id="PTHR43236:SF1">
    <property type="entry name" value="BLL7220 PROTEIN"/>
    <property type="match status" value="1"/>
</dbReference>
<gene>
    <name evidence="2" type="ORF">CFBP7129_29420</name>
</gene>
<dbReference type="Proteomes" id="UP000298649">
    <property type="component" value="Plasmid pAtCFBP7129b"/>
</dbReference>
<dbReference type="PANTHER" id="PTHR43236">
    <property type="entry name" value="ANTITOXIN HIGA1"/>
    <property type="match status" value="1"/>
</dbReference>
<keyword evidence="2" id="KW-0614">Plasmid</keyword>
<dbReference type="SMART" id="SM00530">
    <property type="entry name" value="HTH_XRE"/>
    <property type="match status" value="1"/>
</dbReference>
<dbReference type="CDD" id="cd00093">
    <property type="entry name" value="HTH_XRE"/>
    <property type="match status" value="1"/>
</dbReference>
<geneLocation type="plasmid" evidence="3">
    <name>patcfbp7129b</name>
</geneLocation>
<dbReference type="AlphaFoldDB" id="A0A4D7Z342"/>
<dbReference type="EMBL" id="CP039925">
    <property type="protein sequence ID" value="QCL98282.1"/>
    <property type="molecule type" value="Genomic_DNA"/>
</dbReference>
<dbReference type="SUPFAM" id="SSF47413">
    <property type="entry name" value="lambda repressor-like DNA-binding domains"/>
    <property type="match status" value="1"/>
</dbReference>
<dbReference type="InterPro" id="IPR010982">
    <property type="entry name" value="Lambda_DNA-bd_dom_sf"/>
</dbReference>
<dbReference type="Pfam" id="PF01381">
    <property type="entry name" value="HTH_3"/>
    <property type="match status" value="1"/>
</dbReference>
<evidence type="ECO:0000313" key="3">
    <source>
        <dbReference type="Proteomes" id="UP000298649"/>
    </source>
</evidence>
<sequence>MSDAGKAPNTIDVEVGARIRLKRKLIGMSQQSLAGKLGVTFQQVQKYEKGANRVGASRLSQIATALDVPMSYFFDGNQGERQDDDNPNISRETDEVALFLSSTEGFNLNRAFMQIPSAAVRQKIVLLVKSVARAEEEAQQ</sequence>
<feature type="domain" description="HTH cro/C1-type" evidence="1">
    <location>
        <begin position="19"/>
        <end position="73"/>
    </location>
</feature>
<dbReference type="Gene3D" id="1.10.260.40">
    <property type="entry name" value="lambda repressor-like DNA-binding domains"/>
    <property type="match status" value="1"/>
</dbReference>